<gene>
    <name evidence="7" type="ORF">COA07_16900</name>
    <name evidence="6" type="ORF">COA07_17395</name>
    <name evidence="5" type="ORF">COA07_17430</name>
    <name evidence="4" type="ORF">COA07_17610</name>
    <name evidence="3" type="ORF">COA07_17615</name>
    <name evidence="2" type="ORF">COA07_17665</name>
</gene>
<feature type="domain" description="Transposase IS66 C-terminal" evidence="1">
    <location>
        <begin position="1"/>
        <end position="28"/>
    </location>
</feature>
<organism evidence="4 8">
    <name type="scientific">Sphingomonas adhaesiva</name>
    <dbReference type="NCBI Taxonomy" id="28212"/>
    <lineage>
        <taxon>Bacteria</taxon>
        <taxon>Pseudomonadati</taxon>
        <taxon>Pseudomonadota</taxon>
        <taxon>Alphaproteobacteria</taxon>
        <taxon>Sphingomonadales</taxon>
        <taxon>Sphingomonadaceae</taxon>
        <taxon>Sphingomonas</taxon>
    </lineage>
</organism>
<proteinExistence type="predicted"/>
<dbReference type="EMBL" id="NWVC01000023">
    <property type="protein sequence ID" value="PCG12908.1"/>
    <property type="molecule type" value="Genomic_DNA"/>
</dbReference>
<dbReference type="EMBL" id="NWVC01000036">
    <property type="protein sequence ID" value="PCG12868.1"/>
    <property type="molecule type" value="Genomic_DNA"/>
</dbReference>
<evidence type="ECO:0000313" key="2">
    <source>
        <dbReference type="EMBL" id="PCG12868.1"/>
    </source>
</evidence>
<evidence type="ECO:0000313" key="7">
    <source>
        <dbReference type="EMBL" id="PCG12985.1"/>
    </source>
</evidence>
<keyword evidence="8" id="KW-1185">Reference proteome</keyword>
<dbReference type="Pfam" id="PF13817">
    <property type="entry name" value="DDE_Tnp_IS66_C"/>
    <property type="match status" value="1"/>
</dbReference>
<dbReference type="AlphaFoldDB" id="A0A2A4I2L3"/>
<evidence type="ECO:0000313" key="3">
    <source>
        <dbReference type="EMBL" id="PCG12874.1"/>
    </source>
</evidence>
<dbReference type="EMBL" id="NWVC01000016">
    <property type="protein sequence ID" value="PCG12985.1"/>
    <property type="molecule type" value="Genomic_DNA"/>
</dbReference>
<dbReference type="InterPro" id="IPR039552">
    <property type="entry name" value="IS66_C"/>
</dbReference>
<dbReference type="RefSeq" id="WP_141396567.1">
    <property type="nucleotide sequence ID" value="NZ_NWVC01000016.1"/>
</dbReference>
<evidence type="ECO:0000259" key="1">
    <source>
        <dbReference type="Pfam" id="PF13817"/>
    </source>
</evidence>
<evidence type="ECO:0000313" key="6">
    <source>
        <dbReference type="EMBL" id="PCG12908.1"/>
    </source>
</evidence>
<evidence type="ECO:0000313" key="4">
    <source>
        <dbReference type="EMBL" id="PCG12881.1"/>
    </source>
</evidence>
<evidence type="ECO:0000313" key="8">
    <source>
        <dbReference type="Proteomes" id="UP000218323"/>
    </source>
</evidence>
<evidence type="ECO:0000313" key="5">
    <source>
        <dbReference type="EMBL" id="PCG12902.1"/>
    </source>
</evidence>
<dbReference type="EMBL" id="NWVC01000032">
    <property type="protein sequence ID" value="PCG12881.1"/>
    <property type="molecule type" value="Genomic_DNA"/>
</dbReference>
<feature type="non-terminal residue" evidence="4">
    <location>
        <position position="1"/>
    </location>
</feature>
<dbReference type="EMBL" id="NWVC01000033">
    <property type="protein sequence ID" value="PCG12874.1"/>
    <property type="molecule type" value="Genomic_DNA"/>
</dbReference>
<sequence>VDPEAWLADTISRIADHPARRVAELLPWNYRPV</sequence>
<comment type="caution">
    <text evidence="4">The sequence shown here is derived from an EMBL/GenBank/DDBJ whole genome shotgun (WGS) entry which is preliminary data.</text>
</comment>
<name>A0A2A4I2L3_9SPHN</name>
<reference evidence="4 8" key="1">
    <citation type="submission" date="2017-09" db="EMBL/GenBank/DDBJ databases">
        <title>Sphingomonas adhaesiva DSM 7418, whole genome shotgun sequence.</title>
        <authorList>
            <person name="Feng G."/>
            <person name="Zhu H."/>
        </authorList>
    </citation>
    <scope>NUCLEOTIDE SEQUENCE [LARGE SCALE GENOMIC DNA]</scope>
    <source>
        <strain evidence="4 8">DSM 7418</strain>
    </source>
</reference>
<dbReference type="EMBL" id="NWVC01000024">
    <property type="protein sequence ID" value="PCG12902.1"/>
    <property type="molecule type" value="Genomic_DNA"/>
</dbReference>
<dbReference type="Proteomes" id="UP000218323">
    <property type="component" value="Unassembled WGS sequence"/>
</dbReference>
<protein>
    <recommendedName>
        <fullName evidence="1">Transposase IS66 C-terminal domain-containing protein</fullName>
    </recommendedName>
</protein>
<accession>A0A2A4I2L3</accession>